<feature type="compositionally biased region" description="Gly residues" evidence="1">
    <location>
        <begin position="91"/>
        <end position="110"/>
    </location>
</feature>
<accession>A0A2P5G1L1</accession>
<keyword evidence="3" id="KW-1185">Reference proteome</keyword>
<name>A0A2P5G1L1_TREOI</name>
<evidence type="ECO:0000313" key="2">
    <source>
        <dbReference type="EMBL" id="POO03907.1"/>
    </source>
</evidence>
<dbReference type="OrthoDB" id="10376450at2759"/>
<comment type="caution">
    <text evidence="2">The sequence shown here is derived from an EMBL/GenBank/DDBJ whole genome shotgun (WGS) entry which is preliminary data.</text>
</comment>
<gene>
    <name evidence="2" type="ORF">TorRG33x02_002110</name>
</gene>
<protein>
    <submittedName>
        <fullName evidence="2">Uncharacterized protein</fullName>
    </submittedName>
</protein>
<dbReference type="Proteomes" id="UP000237000">
    <property type="component" value="Unassembled WGS sequence"/>
</dbReference>
<dbReference type="AlphaFoldDB" id="A0A2P5G1L1"/>
<reference evidence="3" key="1">
    <citation type="submission" date="2016-06" db="EMBL/GenBank/DDBJ databases">
        <title>Parallel loss of symbiosis genes in relatives of nitrogen-fixing non-legume Parasponia.</title>
        <authorList>
            <person name="Van Velzen R."/>
            <person name="Holmer R."/>
            <person name="Bu F."/>
            <person name="Rutten L."/>
            <person name="Van Zeijl A."/>
            <person name="Liu W."/>
            <person name="Santuari L."/>
            <person name="Cao Q."/>
            <person name="Sharma T."/>
            <person name="Shen D."/>
            <person name="Roswanjaya Y."/>
            <person name="Wardhani T."/>
            <person name="Kalhor M.S."/>
            <person name="Jansen J."/>
            <person name="Van den Hoogen J."/>
            <person name="Gungor B."/>
            <person name="Hartog M."/>
            <person name="Hontelez J."/>
            <person name="Verver J."/>
            <person name="Yang W.-C."/>
            <person name="Schijlen E."/>
            <person name="Repin R."/>
            <person name="Schilthuizen M."/>
            <person name="Schranz E."/>
            <person name="Heidstra R."/>
            <person name="Miyata K."/>
            <person name="Fedorova E."/>
            <person name="Kohlen W."/>
            <person name="Bisseling T."/>
            <person name="Smit S."/>
            <person name="Geurts R."/>
        </authorList>
    </citation>
    <scope>NUCLEOTIDE SEQUENCE [LARGE SCALE GENOMIC DNA]</scope>
    <source>
        <strain evidence="3">cv. RG33-2</strain>
    </source>
</reference>
<evidence type="ECO:0000256" key="1">
    <source>
        <dbReference type="SAM" id="MobiDB-lite"/>
    </source>
</evidence>
<dbReference type="EMBL" id="JXTC01000001">
    <property type="protein sequence ID" value="POO03907.1"/>
    <property type="molecule type" value="Genomic_DNA"/>
</dbReference>
<sequence length="117" mass="11685">MPLDSGIGGTAFIISGVRGGDEEEDGAASWAAFRGRLARCMTWLLSSSSSSSSSSAMATEWFWRPGFRSFVGISGMLVARWSTGLGEKLGRGGGGGGRLSIGGGGGGGGSEVVSSAC</sequence>
<organism evidence="2 3">
    <name type="scientific">Trema orientale</name>
    <name type="common">Charcoal tree</name>
    <name type="synonym">Celtis orientalis</name>
    <dbReference type="NCBI Taxonomy" id="63057"/>
    <lineage>
        <taxon>Eukaryota</taxon>
        <taxon>Viridiplantae</taxon>
        <taxon>Streptophyta</taxon>
        <taxon>Embryophyta</taxon>
        <taxon>Tracheophyta</taxon>
        <taxon>Spermatophyta</taxon>
        <taxon>Magnoliopsida</taxon>
        <taxon>eudicotyledons</taxon>
        <taxon>Gunneridae</taxon>
        <taxon>Pentapetalae</taxon>
        <taxon>rosids</taxon>
        <taxon>fabids</taxon>
        <taxon>Rosales</taxon>
        <taxon>Cannabaceae</taxon>
        <taxon>Trema</taxon>
    </lineage>
</organism>
<proteinExistence type="predicted"/>
<feature type="region of interest" description="Disordered" evidence="1">
    <location>
        <begin position="90"/>
        <end position="117"/>
    </location>
</feature>
<evidence type="ECO:0000313" key="3">
    <source>
        <dbReference type="Proteomes" id="UP000237000"/>
    </source>
</evidence>
<dbReference type="InParanoid" id="A0A2P5G1L1"/>